<dbReference type="EMBL" id="MLIS01000001">
    <property type="protein sequence ID" value="OHU77466.1"/>
    <property type="molecule type" value="Genomic_DNA"/>
</dbReference>
<dbReference type="InterPro" id="IPR041657">
    <property type="entry name" value="HTH_17"/>
</dbReference>
<name>A0A1S1M2D5_MYCCH</name>
<evidence type="ECO:0000313" key="3">
    <source>
        <dbReference type="Proteomes" id="UP000179441"/>
    </source>
</evidence>
<organism evidence="2 3">
    <name type="scientific">Mycobacteroides chelonae</name>
    <name type="common">Mycobacterium chelonae</name>
    <dbReference type="NCBI Taxonomy" id="1774"/>
    <lineage>
        <taxon>Bacteria</taxon>
        <taxon>Bacillati</taxon>
        <taxon>Actinomycetota</taxon>
        <taxon>Actinomycetes</taxon>
        <taxon>Mycobacteriales</taxon>
        <taxon>Mycobacteriaceae</taxon>
        <taxon>Mycobacteroides</taxon>
    </lineage>
</organism>
<reference evidence="2 3" key="1">
    <citation type="submission" date="2016-10" db="EMBL/GenBank/DDBJ databases">
        <title>Evaluation of Human, Veterinary and Environmental Mycobacterium chelonae Isolates by Core Genome Phylogenomic Analysis, Targeted Gene Comparison, and Anti-microbial Susceptibility Patterns: A Tale of Mistaken Identities.</title>
        <authorList>
            <person name="Fogelson S.B."/>
            <person name="Camus A.C."/>
            <person name="Lorenz W."/>
            <person name="Vasireddy R."/>
            <person name="Vasireddy S."/>
            <person name="Smith T."/>
            <person name="Brown-Elliott B.A."/>
            <person name="Wallace R.J.Jr."/>
            <person name="Hasan N.A."/>
            <person name="Reischl U."/>
            <person name="Sanchez S."/>
        </authorList>
    </citation>
    <scope>NUCLEOTIDE SEQUENCE [LARGE SCALE GENOMIC DNA]</scope>
    <source>
        <strain evidence="2 3">15518</strain>
    </source>
</reference>
<proteinExistence type="predicted"/>
<protein>
    <recommendedName>
        <fullName evidence="1">Helix-turn-helix domain-containing protein</fullName>
    </recommendedName>
</protein>
<comment type="caution">
    <text evidence="2">The sequence shown here is derived from an EMBL/GenBank/DDBJ whole genome shotgun (WGS) entry which is preliminary data.</text>
</comment>
<accession>A0A1S1M2D5</accession>
<evidence type="ECO:0000259" key="1">
    <source>
        <dbReference type="Pfam" id="PF12728"/>
    </source>
</evidence>
<keyword evidence="3" id="KW-1185">Reference proteome</keyword>
<dbReference type="RefSeq" id="WP_070949257.1">
    <property type="nucleotide sequence ID" value="NZ_CP050145.1"/>
</dbReference>
<gene>
    <name evidence="2" type="ORF">BKG84_02710</name>
</gene>
<feature type="domain" description="Helix-turn-helix" evidence="1">
    <location>
        <begin position="26"/>
        <end position="72"/>
    </location>
</feature>
<dbReference type="Pfam" id="PF12728">
    <property type="entry name" value="HTH_17"/>
    <property type="match status" value="1"/>
</dbReference>
<dbReference type="Proteomes" id="UP000179441">
    <property type="component" value="Unassembled WGS sequence"/>
</dbReference>
<dbReference type="AlphaFoldDB" id="A0A1S1M2D5"/>
<evidence type="ECO:0000313" key="2">
    <source>
        <dbReference type="EMBL" id="OHU77466.1"/>
    </source>
</evidence>
<sequence>MTTTTEAPAARPLTLDDLRAEGTTVSVRRAAEYIGVSHAYAYHMARDGLLPTIKLGTRRIRVPTASLLRMLDPQDCGIV</sequence>